<dbReference type="PANTHER" id="PTHR33408">
    <property type="entry name" value="TRANSPOSASE"/>
    <property type="match status" value="1"/>
</dbReference>
<evidence type="ECO:0008006" key="6">
    <source>
        <dbReference type="Google" id="ProtNLM"/>
    </source>
</evidence>
<evidence type="ECO:0000259" key="3">
    <source>
        <dbReference type="Pfam" id="PF13751"/>
    </source>
</evidence>
<dbReference type="InterPro" id="IPR047629">
    <property type="entry name" value="IS1182_transpos"/>
</dbReference>
<protein>
    <recommendedName>
        <fullName evidence="6">Transposase</fullName>
    </recommendedName>
</protein>
<dbReference type="Pfam" id="PF05598">
    <property type="entry name" value="DUF772"/>
    <property type="match status" value="1"/>
</dbReference>
<dbReference type="STRING" id="1850517.A8708_34590"/>
<evidence type="ECO:0000259" key="2">
    <source>
        <dbReference type="Pfam" id="PF05598"/>
    </source>
</evidence>
<accession>A0A198AVU5</accession>
<evidence type="ECO:0000313" key="4">
    <source>
        <dbReference type="EMBL" id="OAS25649.1"/>
    </source>
</evidence>
<evidence type="ECO:0000313" key="5">
    <source>
        <dbReference type="Proteomes" id="UP000078454"/>
    </source>
</evidence>
<keyword evidence="5" id="KW-1185">Reference proteome</keyword>
<reference evidence="4 5" key="1">
    <citation type="submission" date="2016-05" db="EMBL/GenBank/DDBJ databases">
        <title>Paenibacillus sp. 1ZS3-15 nov., isolated from the rhizosphere soil.</title>
        <authorList>
            <person name="Zhang X.X."/>
            <person name="Zhang J."/>
        </authorList>
    </citation>
    <scope>NUCLEOTIDE SEQUENCE [LARGE SCALE GENOMIC DNA]</scope>
    <source>
        <strain evidence="4 5">1ZS3-15</strain>
    </source>
</reference>
<evidence type="ECO:0000256" key="1">
    <source>
        <dbReference type="SAM" id="Coils"/>
    </source>
</evidence>
<dbReference type="PANTHER" id="PTHR33408:SF2">
    <property type="entry name" value="TRANSPOSASE DDE DOMAIN-CONTAINING PROTEIN"/>
    <property type="match status" value="1"/>
</dbReference>
<name>A0A198AVU5_9BACL</name>
<gene>
    <name evidence="4" type="ORF">A8708_34590</name>
</gene>
<feature type="coiled-coil region" evidence="1">
    <location>
        <begin position="188"/>
        <end position="215"/>
    </location>
</feature>
<comment type="caution">
    <text evidence="4">The sequence shown here is derived from an EMBL/GenBank/DDBJ whole genome shotgun (WGS) entry which is preliminary data.</text>
</comment>
<dbReference type="InterPro" id="IPR008490">
    <property type="entry name" value="Transposase_InsH_N"/>
</dbReference>
<dbReference type="NCBIfam" id="NF033551">
    <property type="entry name" value="transpos_IS1182"/>
    <property type="match status" value="1"/>
</dbReference>
<keyword evidence="1" id="KW-0175">Coiled coil</keyword>
<dbReference type="RefSeq" id="WP_068661515.1">
    <property type="nucleotide sequence ID" value="NZ_LYPB01000018.1"/>
</dbReference>
<organism evidence="4 5">
    <name type="scientific">Paenibacillus oryzisoli</name>
    <dbReference type="NCBI Taxonomy" id="1850517"/>
    <lineage>
        <taxon>Bacteria</taxon>
        <taxon>Bacillati</taxon>
        <taxon>Bacillota</taxon>
        <taxon>Bacilli</taxon>
        <taxon>Bacillales</taxon>
        <taxon>Paenibacillaceae</taxon>
        <taxon>Paenibacillus</taxon>
    </lineage>
</organism>
<dbReference type="AlphaFoldDB" id="A0A198AVU5"/>
<feature type="domain" description="Transposase DDE" evidence="3">
    <location>
        <begin position="339"/>
        <end position="456"/>
    </location>
</feature>
<proteinExistence type="predicted"/>
<dbReference type="Pfam" id="PF13751">
    <property type="entry name" value="DDE_Tnp_1_6"/>
    <property type="match status" value="1"/>
</dbReference>
<dbReference type="EMBL" id="LYPB01000018">
    <property type="protein sequence ID" value="OAS25649.1"/>
    <property type="molecule type" value="Genomic_DNA"/>
</dbReference>
<dbReference type="InterPro" id="IPR025668">
    <property type="entry name" value="Tnp_DDE_dom"/>
</dbReference>
<sequence length="487" mass="56376">MPFIEGEDRHQIHLLPYTLDDFVGDENPVRVIDAYVDSLPLEELGFQVYSGSKAGQKPYRRQELLKLYLYCYMNSIRSSRKMETETRRNIELMWLTGKLQPDHGTLSAFMKSNRTAIKKLFKEFTLMLKGFGLLDGQLVAIDGTKLKANCSKKKHFNDNIISKKLEHIDEKIDAYLRDFLTEDNRLKKQEITEKLEVYQERMHELQVMKQELAETGETQLCITDRDAKSMKNNGKHEVCFNVQTAVDSKYKLIVDCDTVNDVNDQGQLSNMANKTKQVFRNQKVTILADTGYYNYLEIIDVVDESTELLIKPQKGKQDKIARGFDKENFEYDAINDRYICPPGYALPFKWNGKQDGKEYKRYTCEAFDTCGQKVLCTSAKGGRSVTRLKDEEVIEQIAEKTRSQSNIYKQRAAIVEHPFGTMKRHWGYTYFLTRGLASVGTETNLICLAYNLKRMIKIMGVNELIRLFRDRAHSITKMHNDNLSKIA</sequence>
<feature type="domain" description="Transposase InsH N-terminal" evidence="2">
    <location>
        <begin position="19"/>
        <end position="111"/>
    </location>
</feature>
<dbReference type="Proteomes" id="UP000078454">
    <property type="component" value="Unassembled WGS sequence"/>
</dbReference>